<dbReference type="GO" id="GO:0005524">
    <property type="term" value="F:ATP binding"/>
    <property type="evidence" value="ECO:0007669"/>
    <property type="project" value="UniProtKB-KW"/>
</dbReference>
<comment type="similarity">
    <text evidence="1">Belongs to the ABC transporter superfamily.</text>
</comment>
<keyword evidence="7" id="KW-1185">Reference proteome</keyword>
<evidence type="ECO:0000256" key="1">
    <source>
        <dbReference type="ARBA" id="ARBA00005417"/>
    </source>
</evidence>
<dbReference type="PANTHER" id="PTHR42734:SF17">
    <property type="entry name" value="METAL TRANSPORT SYSTEM ATP-BINDING PROTEIN TM_0124-RELATED"/>
    <property type="match status" value="1"/>
</dbReference>
<dbReference type="Proteomes" id="UP000190852">
    <property type="component" value="Unassembled WGS sequence"/>
</dbReference>
<dbReference type="SMART" id="SM00382">
    <property type="entry name" value="AAA"/>
    <property type="match status" value="1"/>
</dbReference>
<gene>
    <name evidence="6" type="ORF">SAMN05660349_00610</name>
</gene>
<organism evidence="6 7">
    <name type="scientific">Parabacteroides chartae</name>
    <dbReference type="NCBI Taxonomy" id="1037355"/>
    <lineage>
        <taxon>Bacteria</taxon>
        <taxon>Pseudomonadati</taxon>
        <taxon>Bacteroidota</taxon>
        <taxon>Bacteroidia</taxon>
        <taxon>Bacteroidales</taxon>
        <taxon>Tannerellaceae</taxon>
        <taxon>Parabacteroides</taxon>
    </lineage>
</organism>
<dbReference type="InterPro" id="IPR050153">
    <property type="entry name" value="Metal_Ion_Import_ABC"/>
</dbReference>
<keyword evidence="2" id="KW-0813">Transport</keyword>
<proteinExistence type="inferred from homology"/>
<dbReference type="Pfam" id="PF00005">
    <property type="entry name" value="ABC_tran"/>
    <property type="match status" value="1"/>
</dbReference>
<dbReference type="GO" id="GO:0016887">
    <property type="term" value="F:ATP hydrolysis activity"/>
    <property type="evidence" value="ECO:0007669"/>
    <property type="project" value="InterPro"/>
</dbReference>
<evidence type="ECO:0000313" key="6">
    <source>
        <dbReference type="EMBL" id="SKB32926.1"/>
    </source>
</evidence>
<dbReference type="PANTHER" id="PTHR42734">
    <property type="entry name" value="METAL TRANSPORT SYSTEM ATP-BINDING PROTEIN TM_0124-RELATED"/>
    <property type="match status" value="1"/>
</dbReference>
<evidence type="ECO:0000256" key="2">
    <source>
        <dbReference type="ARBA" id="ARBA00022448"/>
    </source>
</evidence>
<dbReference type="InterPro" id="IPR027417">
    <property type="entry name" value="P-loop_NTPase"/>
</dbReference>
<sequence>MQKLIEIKDVTAGYGNKTVLKDVSLDVLEGDFLGIIGPNGGGKTTLLKVILGLLQPNSGTIRFYQDGKQLPFLRIGYLPQLNNIDKKFPITVRDVISSGLASEKRWIRGFNDQQQKRIDEVVAQMGLEELVKRPIGELSGGQLQRVLLGRSIVSDPQVLILDEPNSYVDKRFESHFYRLLDEINKRSAIVLVSHDIGTVLSMVKNIACVNETAHYHAGSDISENWLNEKYACPIELIGHGNLPHRVLKKHDDETCTHSHS</sequence>
<dbReference type="EMBL" id="FUYQ01000003">
    <property type="protein sequence ID" value="SKB32926.1"/>
    <property type="molecule type" value="Genomic_DNA"/>
</dbReference>
<accession>A0A1T5ADC9</accession>
<protein>
    <submittedName>
        <fullName evidence="6">Zinc transport system ATP-binding protein</fullName>
    </submittedName>
</protein>
<evidence type="ECO:0000256" key="4">
    <source>
        <dbReference type="ARBA" id="ARBA00022840"/>
    </source>
</evidence>
<dbReference type="PROSITE" id="PS00211">
    <property type="entry name" value="ABC_TRANSPORTER_1"/>
    <property type="match status" value="1"/>
</dbReference>
<evidence type="ECO:0000256" key="3">
    <source>
        <dbReference type="ARBA" id="ARBA00022741"/>
    </source>
</evidence>
<dbReference type="SUPFAM" id="SSF52540">
    <property type="entry name" value="P-loop containing nucleoside triphosphate hydrolases"/>
    <property type="match status" value="1"/>
</dbReference>
<keyword evidence="3" id="KW-0547">Nucleotide-binding</keyword>
<dbReference type="FunFam" id="3.40.50.300:FF:000134">
    <property type="entry name" value="Iron-enterobactin ABC transporter ATP-binding protein"/>
    <property type="match status" value="1"/>
</dbReference>
<dbReference type="PROSITE" id="PS50893">
    <property type="entry name" value="ABC_TRANSPORTER_2"/>
    <property type="match status" value="1"/>
</dbReference>
<dbReference type="AlphaFoldDB" id="A0A1T5ADC9"/>
<dbReference type="InterPro" id="IPR017871">
    <property type="entry name" value="ABC_transporter-like_CS"/>
</dbReference>
<dbReference type="Gene3D" id="3.40.50.300">
    <property type="entry name" value="P-loop containing nucleotide triphosphate hydrolases"/>
    <property type="match status" value="1"/>
</dbReference>
<reference evidence="7" key="1">
    <citation type="submission" date="2017-02" db="EMBL/GenBank/DDBJ databases">
        <authorList>
            <person name="Varghese N."/>
            <person name="Submissions S."/>
        </authorList>
    </citation>
    <scope>NUCLEOTIDE SEQUENCE [LARGE SCALE GENOMIC DNA]</scope>
    <source>
        <strain evidence="7">DSM 24967</strain>
    </source>
</reference>
<evidence type="ECO:0000259" key="5">
    <source>
        <dbReference type="PROSITE" id="PS50893"/>
    </source>
</evidence>
<dbReference type="CDD" id="cd03235">
    <property type="entry name" value="ABC_Metallic_Cations"/>
    <property type="match status" value="1"/>
</dbReference>
<dbReference type="RefSeq" id="WP_079682329.1">
    <property type="nucleotide sequence ID" value="NZ_FUYQ01000003.1"/>
</dbReference>
<evidence type="ECO:0000313" key="7">
    <source>
        <dbReference type="Proteomes" id="UP000190852"/>
    </source>
</evidence>
<dbReference type="InterPro" id="IPR003593">
    <property type="entry name" value="AAA+_ATPase"/>
</dbReference>
<dbReference type="InterPro" id="IPR003439">
    <property type="entry name" value="ABC_transporter-like_ATP-bd"/>
</dbReference>
<keyword evidence="4 6" id="KW-0067">ATP-binding</keyword>
<feature type="domain" description="ABC transporter" evidence="5">
    <location>
        <begin position="5"/>
        <end position="236"/>
    </location>
</feature>
<name>A0A1T5ADC9_9BACT</name>